<name>A0ABU5CKQ1_9BACI</name>
<keyword evidence="3" id="KW-1185">Reference proteome</keyword>
<sequence length="225" mass="25303">MTVFDWHEATKKQWNQSASFWNARSKNMWEHGSRKGIIPFITAHADAAKPALDIGCGDGYGTHKLAKAGFDVVGVDLSSEMISLANSHTHDSNIRFVEADARNLPFENGEFACIMAINVLEWTENPKKVLAEWLRVLQKDGLLFVGLLGPTAGPRANSYPRLHGKPALCNTMMPWEFQQLAGEMGLTLVDEFGVYKKEVKKEQHQSLPIQLKQALSFMWVFCLRK</sequence>
<dbReference type="Pfam" id="PF08241">
    <property type="entry name" value="Methyltransf_11"/>
    <property type="match status" value="1"/>
</dbReference>
<dbReference type="Gene3D" id="3.40.50.150">
    <property type="entry name" value="Vaccinia Virus protein VP39"/>
    <property type="match status" value="1"/>
</dbReference>
<keyword evidence="2" id="KW-0489">Methyltransferase</keyword>
<accession>A0ABU5CKQ1</accession>
<organism evidence="2 3">
    <name type="scientific">Tigheibacillus jepli</name>
    <dbReference type="NCBI Taxonomy" id="3035914"/>
    <lineage>
        <taxon>Bacteria</taxon>
        <taxon>Bacillati</taxon>
        <taxon>Bacillota</taxon>
        <taxon>Bacilli</taxon>
        <taxon>Bacillales</taxon>
        <taxon>Bacillaceae</taxon>
        <taxon>Tigheibacillus</taxon>
    </lineage>
</organism>
<dbReference type="SUPFAM" id="SSF53335">
    <property type="entry name" value="S-adenosyl-L-methionine-dependent methyltransferases"/>
    <property type="match status" value="1"/>
</dbReference>
<dbReference type="RefSeq" id="WP_306066045.1">
    <property type="nucleotide sequence ID" value="NZ_JAROCA020000003.1"/>
</dbReference>
<dbReference type="InterPro" id="IPR013216">
    <property type="entry name" value="Methyltransf_11"/>
</dbReference>
<feature type="domain" description="Methyltransferase type 11" evidence="1">
    <location>
        <begin position="52"/>
        <end position="145"/>
    </location>
</feature>
<proteinExistence type="predicted"/>
<evidence type="ECO:0000259" key="1">
    <source>
        <dbReference type="Pfam" id="PF08241"/>
    </source>
</evidence>
<dbReference type="GO" id="GO:0032259">
    <property type="term" value="P:methylation"/>
    <property type="evidence" value="ECO:0007669"/>
    <property type="project" value="UniProtKB-KW"/>
</dbReference>
<comment type="caution">
    <text evidence="2">The sequence shown here is derived from an EMBL/GenBank/DDBJ whole genome shotgun (WGS) entry which is preliminary data.</text>
</comment>
<dbReference type="EMBL" id="JAROCA020000003">
    <property type="protein sequence ID" value="MDY0406933.1"/>
    <property type="molecule type" value="Genomic_DNA"/>
</dbReference>
<reference evidence="2 3" key="1">
    <citation type="submission" date="2023-10" db="EMBL/GenBank/DDBJ databases">
        <title>179-bfca-hs.</title>
        <authorList>
            <person name="Miliotis G."/>
            <person name="Sengupta P."/>
            <person name="Hameed A."/>
            <person name="Chuvochina M."/>
            <person name="Mcdonagh F."/>
            <person name="Simpson A.C."/>
            <person name="Singh N.K."/>
            <person name="Rekha P.D."/>
            <person name="Raman K."/>
            <person name="Hugenholtz P."/>
            <person name="Venkateswaran K."/>
        </authorList>
    </citation>
    <scope>NUCLEOTIDE SEQUENCE [LARGE SCALE GENOMIC DNA]</scope>
    <source>
        <strain evidence="2 3">179-BFC-A-HS</strain>
    </source>
</reference>
<dbReference type="GO" id="GO:0008168">
    <property type="term" value="F:methyltransferase activity"/>
    <property type="evidence" value="ECO:0007669"/>
    <property type="project" value="UniProtKB-KW"/>
</dbReference>
<dbReference type="PANTHER" id="PTHR43861:SF1">
    <property type="entry name" value="TRANS-ACONITATE 2-METHYLTRANSFERASE"/>
    <property type="match status" value="1"/>
</dbReference>
<evidence type="ECO:0000313" key="2">
    <source>
        <dbReference type="EMBL" id="MDY0406933.1"/>
    </source>
</evidence>
<evidence type="ECO:0000313" key="3">
    <source>
        <dbReference type="Proteomes" id="UP001228376"/>
    </source>
</evidence>
<dbReference type="InterPro" id="IPR029063">
    <property type="entry name" value="SAM-dependent_MTases_sf"/>
</dbReference>
<keyword evidence="2" id="KW-0808">Transferase</keyword>
<dbReference type="Proteomes" id="UP001228376">
    <property type="component" value="Unassembled WGS sequence"/>
</dbReference>
<dbReference type="CDD" id="cd02440">
    <property type="entry name" value="AdoMet_MTases"/>
    <property type="match status" value="1"/>
</dbReference>
<gene>
    <name evidence="2" type="ORF">P5G51_017720</name>
</gene>
<dbReference type="PANTHER" id="PTHR43861">
    <property type="entry name" value="TRANS-ACONITATE 2-METHYLTRANSFERASE-RELATED"/>
    <property type="match status" value="1"/>
</dbReference>
<protein>
    <submittedName>
        <fullName evidence="2">Class I SAM-dependent methyltransferase</fullName>
    </submittedName>
</protein>